<organism evidence="1 2">
    <name type="scientific">Tanacetum coccineum</name>
    <dbReference type="NCBI Taxonomy" id="301880"/>
    <lineage>
        <taxon>Eukaryota</taxon>
        <taxon>Viridiplantae</taxon>
        <taxon>Streptophyta</taxon>
        <taxon>Embryophyta</taxon>
        <taxon>Tracheophyta</taxon>
        <taxon>Spermatophyta</taxon>
        <taxon>Magnoliopsida</taxon>
        <taxon>eudicotyledons</taxon>
        <taxon>Gunneridae</taxon>
        <taxon>Pentapetalae</taxon>
        <taxon>asterids</taxon>
        <taxon>campanulids</taxon>
        <taxon>Asterales</taxon>
        <taxon>Asteraceae</taxon>
        <taxon>Asteroideae</taxon>
        <taxon>Anthemideae</taxon>
        <taxon>Anthemidinae</taxon>
        <taxon>Tanacetum</taxon>
    </lineage>
</organism>
<comment type="caution">
    <text evidence="1">The sequence shown here is derived from an EMBL/GenBank/DDBJ whole genome shotgun (WGS) entry which is preliminary data.</text>
</comment>
<sequence>MAGLPRMGKARRKTQVATFFSIAKAVLATNGIIAVGDGKGLPVDVICKIVAAEIPKVLLSHKNKKSQHTAVSLTCKSTSSTIPECSPHRDPFRRKDKIEDKHRGAGEQIKYRCKKVRSHSTQQFLVLVNIPPQPFQNAVRIEILSKEKTK</sequence>
<dbReference type="EMBL" id="BQNB010018036">
    <property type="protein sequence ID" value="GJT69975.1"/>
    <property type="molecule type" value="Genomic_DNA"/>
</dbReference>
<dbReference type="Proteomes" id="UP001151760">
    <property type="component" value="Unassembled WGS sequence"/>
</dbReference>
<gene>
    <name evidence="1" type="ORF">Tco_1029261</name>
</gene>
<accession>A0ABQ5G4C3</accession>
<evidence type="ECO:0000313" key="2">
    <source>
        <dbReference type="Proteomes" id="UP001151760"/>
    </source>
</evidence>
<protein>
    <submittedName>
        <fullName evidence="1">Uncharacterized protein</fullName>
    </submittedName>
</protein>
<proteinExistence type="predicted"/>
<reference evidence="1" key="1">
    <citation type="journal article" date="2022" name="Int. J. Mol. Sci.">
        <title>Draft Genome of Tanacetum Coccineum: Genomic Comparison of Closely Related Tanacetum-Family Plants.</title>
        <authorList>
            <person name="Yamashiro T."/>
            <person name="Shiraishi A."/>
            <person name="Nakayama K."/>
            <person name="Satake H."/>
        </authorList>
    </citation>
    <scope>NUCLEOTIDE SEQUENCE</scope>
</reference>
<name>A0ABQ5G4C3_9ASTR</name>
<reference evidence="1" key="2">
    <citation type="submission" date="2022-01" db="EMBL/GenBank/DDBJ databases">
        <authorList>
            <person name="Yamashiro T."/>
            <person name="Shiraishi A."/>
            <person name="Satake H."/>
            <person name="Nakayama K."/>
        </authorList>
    </citation>
    <scope>NUCLEOTIDE SEQUENCE</scope>
</reference>
<keyword evidence="2" id="KW-1185">Reference proteome</keyword>
<evidence type="ECO:0000313" key="1">
    <source>
        <dbReference type="EMBL" id="GJT69975.1"/>
    </source>
</evidence>